<dbReference type="AlphaFoldDB" id="A0A4W5KJW2"/>
<sequence>MEKAWRVEFRNVGSSYFPQSRVECHYSVSSQHTWASHDWVGLFKVGWSSVKDYHTFVWALAPAGYQEGTDVNCCVHFQASYLPKPSSQQYQFVYVDGKGEVCSASPQFTFSAPKPLEDLVTLEEGAHGEEGGTDMLLVVPRAELLQSRLQECLRERAELIHAREAAERMKQREKEKYGKAREAWDRGHEELERNISELKEELRKSRDRMEEMERRQEQVEASGEAMAQEKSSILAKKAASKQRIRELEDDVKALTLKAVEVATELERMKERDKKQAVQMMEDEKERKVLQLKLEQTEGELRSLSAEFQGLRSSLAQRDTHALQLRDTITTLTHRLNMAQRKEAESEASLAEMWGLRERQGASEHGAEGLKEELCALVAQRDQGQTELHQARLQAAQLTLQLADASLTLREGRAHWAQERQRLQRTTSKDRERLEKLNGEMQWIEEKLQEERMEREKVEVELGREKDCNRVQLSETRRELQELKASLRVAQKEKEQLLLEKQDLMEYMRQVEQRMEAVADAKWSTAVFAPTSFPDSSLSDSEDENPEALQPPRQPSRQPPLSSLSSRPLAHYSLCDPQAQPGSLLPSTPPSSPRDMSRPLSRGGVVISQPAPLSLPRQSGDTLTHSSESEEEGDTALCGGHSSGDETALLLPETTVLR</sequence>
<reference evidence="12" key="1">
    <citation type="submission" date="2018-06" db="EMBL/GenBank/DDBJ databases">
        <title>Genome assembly of Danube salmon.</title>
        <authorList>
            <person name="Macqueen D.J."/>
            <person name="Gundappa M.K."/>
        </authorList>
    </citation>
    <scope>NUCLEOTIDE SEQUENCE [LARGE SCALE GENOMIC DNA]</scope>
</reference>
<feature type="coiled-coil region" evidence="7">
    <location>
        <begin position="142"/>
        <end position="313"/>
    </location>
</feature>
<feature type="domain" description="Calcium binding and coiled-coil" evidence="9">
    <location>
        <begin position="114"/>
        <end position="618"/>
    </location>
</feature>
<evidence type="ECO:0000256" key="8">
    <source>
        <dbReference type="SAM" id="MobiDB-lite"/>
    </source>
</evidence>
<dbReference type="Gene3D" id="2.60.40.2840">
    <property type="match status" value="1"/>
</dbReference>
<feature type="region of interest" description="Disordered" evidence="8">
    <location>
        <begin position="532"/>
        <end position="657"/>
    </location>
</feature>
<feature type="domain" description="SKICH" evidence="10">
    <location>
        <begin position="7"/>
        <end position="110"/>
    </location>
</feature>
<comment type="subcellular location">
    <subcellularLocation>
        <location evidence="2">Cytoplasm</location>
    </subcellularLocation>
    <subcellularLocation>
        <location evidence="1">Nucleus</location>
    </subcellularLocation>
</comment>
<accession>A0A4W5KJW2</accession>
<keyword evidence="5" id="KW-0539">Nucleus</keyword>
<dbReference type="PANTHER" id="PTHR31915:SF5">
    <property type="entry name" value="CALCIUM-BINDING AND COILED-COIL DOMAIN-CONTAINING PROTEIN 1"/>
    <property type="match status" value="1"/>
</dbReference>
<evidence type="ECO:0000256" key="7">
    <source>
        <dbReference type="SAM" id="Coils"/>
    </source>
</evidence>
<dbReference type="InterPro" id="IPR051002">
    <property type="entry name" value="UBA_autophagy_assoc_protein"/>
</dbReference>
<reference evidence="11" key="3">
    <citation type="submission" date="2025-09" db="UniProtKB">
        <authorList>
            <consortium name="Ensembl"/>
        </authorList>
    </citation>
    <scope>IDENTIFICATION</scope>
</reference>
<feature type="compositionally biased region" description="Low complexity" evidence="8">
    <location>
        <begin position="558"/>
        <end position="568"/>
    </location>
</feature>
<evidence type="ECO:0000256" key="2">
    <source>
        <dbReference type="ARBA" id="ARBA00004496"/>
    </source>
</evidence>
<evidence type="ECO:0000259" key="9">
    <source>
        <dbReference type="Pfam" id="PF07888"/>
    </source>
</evidence>
<reference evidence="11" key="2">
    <citation type="submission" date="2025-08" db="UniProtKB">
        <authorList>
            <consortium name="Ensembl"/>
        </authorList>
    </citation>
    <scope>IDENTIFICATION</scope>
</reference>
<dbReference type="GO" id="GO:0045944">
    <property type="term" value="P:positive regulation of transcription by RNA polymerase II"/>
    <property type="evidence" value="ECO:0007669"/>
    <property type="project" value="TreeGrafter"/>
</dbReference>
<dbReference type="Pfam" id="PF07888">
    <property type="entry name" value="CALCOCO1"/>
    <property type="match status" value="1"/>
</dbReference>
<evidence type="ECO:0000256" key="6">
    <source>
        <dbReference type="ARBA" id="ARBA00037963"/>
    </source>
</evidence>
<dbReference type="Ensembl" id="ENSHHUT00000012647.1">
    <property type="protein sequence ID" value="ENSHHUP00000012261.1"/>
    <property type="gene ID" value="ENSHHUG00000007490.1"/>
</dbReference>
<dbReference type="GO" id="GO:0005634">
    <property type="term" value="C:nucleus"/>
    <property type="evidence" value="ECO:0007669"/>
    <property type="project" value="UniProtKB-SubCell"/>
</dbReference>
<comment type="similarity">
    <text evidence="6">Belongs to the CALCOCO family.</text>
</comment>
<dbReference type="GO" id="GO:0003713">
    <property type="term" value="F:transcription coactivator activity"/>
    <property type="evidence" value="ECO:0007669"/>
    <property type="project" value="TreeGrafter"/>
</dbReference>
<keyword evidence="12" id="KW-1185">Reference proteome</keyword>
<dbReference type="Pfam" id="PF17751">
    <property type="entry name" value="SKICH"/>
    <property type="match status" value="1"/>
</dbReference>
<keyword evidence="3" id="KW-0963">Cytoplasm</keyword>
<evidence type="ECO:0000259" key="10">
    <source>
        <dbReference type="Pfam" id="PF17751"/>
    </source>
</evidence>
<dbReference type="Proteomes" id="UP000314982">
    <property type="component" value="Unassembled WGS sequence"/>
</dbReference>
<evidence type="ECO:0000256" key="4">
    <source>
        <dbReference type="ARBA" id="ARBA00023054"/>
    </source>
</evidence>
<evidence type="ECO:0000256" key="5">
    <source>
        <dbReference type="ARBA" id="ARBA00023242"/>
    </source>
</evidence>
<evidence type="ECO:0000256" key="1">
    <source>
        <dbReference type="ARBA" id="ARBA00004123"/>
    </source>
</evidence>
<feature type="coiled-coil region" evidence="7">
    <location>
        <begin position="419"/>
        <end position="513"/>
    </location>
</feature>
<organism evidence="11 12">
    <name type="scientific">Hucho hucho</name>
    <name type="common">huchen</name>
    <dbReference type="NCBI Taxonomy" id="62062"/>
    <lineage>
        <taxon>Eukaryota</taxon>
        <taxon>Metazoa</taxon>
        <taxon>Chordata</taxon>
        <taxon>Craniata</taxon>
        <taxon>Vertebrata</taxon>
        <taxon>Euteleostomi</taxon>
        <taxon>Actinopterygii</taxon>
        <taxon>Neopterygii</taxon>
        <taxon>Teleostei</taxon>
        <taxon>Protacanthopterygii</taxon>
        <taxon>Salmoniformes</taxon>
        <taxon>Salmonidae</taxon>
        <taxon>Salmoninae</taxon>
        <taxon>Hucho</taxon>
    </lineage>
</organism>
<dbReference type="PANTHER" id="PTHR31915">
    <property type="entry name" value="SKICH DOMAIN-CONTAINING PROTEIN"/>
    <property type="match status" value="1"/>
</dbReference>
<proteinExistence type="inferred from homology"/>
<feature type="compositionally biased region" description="Polar residues" evidence="8">
    <location>
        <begin position="615"/>
        <end position="625"/>
    </location>
</feature>
<dbReference type="GO" id="GO:0005737">
    <property type="term" value="C:cytoplasm"/>
    <property type="evidence" value="ECO:0007669"/>
    <property type="project" value="UniProtKB-SubCell"/>
</dbReference>
<evidence type="ECO:0000313" key="12">
    <source>
        <dbReference type="Proteomes" id="UP000314982"/>
    </source>
</evidence>
<name>A0A4W5KJW2_9TELE</name>
<protein>
    <submittedName>
        <fullName evidence="11">Calcium binding and coiled-coil domain 1a</fullName>
    </submittedName>
</protein>
<evidence type="ECO:0000256" key="3">
    <source>
        <dbReference type="ARBA" id="ARBA00022490"/>
    </source>
</evidence>
<dbReference type="GeneTree" id="ENSGT00950000183025"/>
<keyword evidence="4 7" id="KW-0175">Coiled coil</keyword>
<evidence type="ECO:0000313" key="11">
    <source>
        <dbReference type="Ensembl" id="ENSHHUP00000012261.1"/>
    </source>
</evidence>
<dbReference type="InterPro" id="IPR012852">
    <property type="entry name" value="CALCOCO1-like"/>
</dbReference>
<dbReference type="InterPro" id="IPR041611">
    <property type="entry name" value="SKICH"/>
</dbReference>